<reference evidence="1" key="1">
    <citation type="journal article" date="2022" name="Int. J. Mol. Sci.">
        <title>Draft Genome of Tanacetum Coccineum: Genomic Comparison of Closely Related Tanacetum-Family Plants.</title>
        <authorList>
            <person name="Yamashiro T."/>
            <person name="Shiraishi A."/>
            <person name="Nakayama K."/>
            <person name="Satake H."/>
        </authorList>
    </citation>
    <scope>NUCLEOTIDE SEQUENCE</scope>
</reference>
<dbReference type="GO" id="GO:0003964">
    <property type="term" value="F:RNA-directed DNA polymerase activity"/>
    <property type="evidence" value="ECO:0007669"/>
    <property type="project" value="UniProtKB-KW"/>
</dbReference>
<name>A0ABQ5FQL6_9ASTR</name>
<evidence type="ECO:0000313" key="2">
    <source>
        <dbReference type="Proteomes" id="UP001151760"/>
    </source>
</evidence>
<reference evidence="1" key="2">
    <citation type="submission" date="2022-01" db="EMBL/GenBank/DDBJ databases">
        <authorList>
            <person name="Yamashiro T."/>
            <person name="Shiraishi A."/>
            <person name="Satake H."/>
            <person name="Nakayama K."/>
        </authorList>
    </citation>
    <scope>NUCLEOTIDE SEQUENCE</scope>
</reference>
<evidence type="ECO:0000313" key="1">
    <source>
        <dbReference type="EMBL" id="GJT65575.1"/>
    </source>
</evidence>
<comment type="caution">
    <text evidence="1">The sequence shown here is derived from an EMBL/GenBank/DDBJ whole genome shotgun (WGS) entry which is preliminary data.</text>
</comment>
<dbReference type="Proteomes" id="UP001151760">
    <property type="component" value="Unassembled WGS sequence"/>
</dbReference>
<dbReference type="InterPro" id="IPR021109">
    <property type="entry name" value="Peptidase_aspartic_dom_sf"/>
</dbReference>
<gene>
    <name evidence="1" type="ORF">Tco_1017055</name>
</gene>
<keyword evidence="1" id="KW-0695">RNA-directed DNA polymerase</keyword>
<proteinExistence type="predicted"/>
<dbReference type="EMBL" id="BQNB010017642">
    <property type="protein sequence ID" value="GJT65575.1"/>
    <property type="molecule type" value="Genomic_DNA"/>
</dbReference>
<dbReference type="Pfam" id="PF08284">
    <property type="entry name" value="RVP_2"/>
    <property type="match status" value="1"/>
</dbReference>
<sequence length="158" mass="17574">MIQTASHLSPDTVKIIQTTSPKSSLESSSIFTPVSYLVRLLPKLSPNHVFDVIIGMDWLSKYHAVIICDEKVVRVPYGNKVLTILGDRSDGGSNSRLNIISCTKTQKYIKKGCHVFLAQIMEKKADDKTKMKGLEDVLIMQDFLEDLPGLPPAQQVES</sequence>
<dbReference type="Gene3D" id="2.40.70.10">
    <property type="entry name" value="Acid Proteases"/>
    <property type="match status" value="1"/>
</dbReference>
<organism evidence="1 2">
    <name type="scientific">Tanacetum coccineum</name>
    <dbReference type="NCBI Taxonomy" id="301880"/>
    <lineage>
        <taxon>Eukaryota</taxon>
        <taxon>Viridiplantae</taxon>
        <taxon>Streptophyta</taxon>
        <taxon>Embryophyta</taxon>
        <taxon>Tracheophyta</taxon>
        <taxon>Spermatophyta</taxon>
        <taxon>Magnoliopsida</taxon>
        <taxon>eudicotyledons</taxon>
        <taxon>Gunneridae</taxon>
        <taxon>Pentapetalae</taxon>
        <taxon>asterids</taxon>
        <taxon>campanulids</taxon>
        <taxon>Asterales</taxon>
        <taxon>Asteraceae</taxon>
        <taxon>Asteroideae</taxon>
        <taxon>Anthemideae</taxon>
        <taxon>Anthemidinae</taxon>
        <taxon>Tanacetum</taxon>
    </lineage>
</organism>
<keyword evidence="1" id="KW-0808">Transferase</keyword>
<keyword evidence="2" id="KW-1185">Reference proteome</keyword>
<accession>A0ABQ5FQL6</accession>
<keyword evidence="1" id="KW-0548">Nucleotidyltransferase</keyword>
<protein>
    <submittedName>
        <fullName evidence="1">Reverse transcriptase domain-containing protein</fullName>
    </submittedName>
</protein>